<evidence type="ECO:0000313" key="2">
    <source>
        <dbReference type="EMBL" id="PLT28242.1"/>
    </source>
</evidence>
<evidence type="ECO:0000313" key="3">
    <source>
        <dbReference type="Proteomes" id="UP000234748"/>
    </source>
</evidence>
<dbReference type="AlphaFoldDB" id="A0A2N5M1M2"/>
<organism evidence="2 3">
    <name type="scientific">Peribacillus deserti</name>
    <dbReference type="NCBI Taxonomy" id="673318"/>
    <lineage>
        <taxon>Bacteria</taxon>
        <taxon>Bacillati</taxon>
        <taxon>Bacillota</taxon>
        <taxon>Bacilli</taxon>
        <taxon>Bacillales</taxon>
        <taxon>Bacillaceae</taxon>
        <taxon>Peribacillus</taxon>
    </lineage>
</organism>
<proteinExistence type="predicted"/>
<dbReference type="EMBL" id="PGUY01000062">
    <property type="protein sequence ID" value="PLT28242.1"/>
    <property type="molecule type" value="Genomic_DNA"/>
</dbReference>
<name>A0A2N5M1M2_9BACI</name>
<gene>
    <name evidence="2" type="ORF">CUU66_18635</name>
</gene>
<accession>A0A2N5M1M2</accession>
<protein>
    <submittedName>
        <fullName evidence="2">Uncharacterized protein</fullName>
    </submittedName>
</protein>
<sequence length="69" mass="8122">MPSFFIYSHTPEKQTPERHKKSGIKRPLLPFDGDWLMTEGVSSQLDQQMRRTVPFISSQVKSRMKIETR</sequence>
<keyword evidence="3" id="KW-1185">Reference proteome</keyword>
<dbReference type="Proteomes" id="UP000234748">
    <property type="component" value="Unassembled WGS sequence"/>
</dbReference>
<evidence type="ECO:0000256" key="1">
    <source>
        <dbReference type="SAM" id="MobiDB-lite"/>
    </source>
</evidence>
<comment type="caution">
    <text evidence="2">The sequence shown here is derived from an EMBL/GenBank/DDBJ whole genome shotgun (WGS) entry which is preliminary data.</text>
</comment>
<reference evidence="2 3" key="1">
    <citation type="submission" date="2017-11" db="EMBL/GenBank/DDBJ databases">
        <title>Comparitive Functional Genomics of Dry Heat Resistant strains isolated from the Viking Spacecraft.</title>
        <authorList>
            <person name="Seuylemezian A."/>
            <person name="Cooper K."/>
            <person name="Vaishampayan P."/>
        </authorList>
    </citation>
    <scope>NUCLEOTIDE SEQUENCE [LARGE SCALE GENOMIC DNA]</scope>
    <source>
        <strain evidence="2 3">V1-29</strain>
    </source>
</reference>
<feature type="region of interest" description="Disordered" evidence="1">
    <location>
        <begin position="1"/>
        <end position="26"/>
    </location>
</feature>